<accession>A0AB34JEL5</accession>
<keyword evidence="1" id="KW-0378">Hydrolase</keyword>
<sequence>MAYAVTSSSRHMMPSLHDGFAAAAQLAADAAATSSRPTLLRRFAEESTAQAWLSSQCSDSAEAVATAPLEAGRVPRPAPSALEEDDCLVCIAVHTPTHGHCFGIGAALERASPQWDDDWAEASWDDSPVCWRGRSSVRVQQPACACDGRSKACVQEEPASPSTIAREDSPSDIAEERTEEGESRGFGWQLAELEALRLGLQAAATLASDSRRVRVGGLSARTLRSLQGAPPKACGGGCCVTELLVEQRHVRRLLDGWGHCELHASLDEREAEACDGGERAEKAERAETVMLELETEARVEACKGAWLAPERDESRPRMSAQLLPAHPMVKAISSRHCPTPRPSVPAPPAPPLQSNTTATPPAPSLSMPPPPTPQPKPNHANQPTPPPPSPSPPAAREAAPACPPLASTTPMGVDARAEADVEAVGWACAKCTYIHEMPDEQLFVACLLCGFKRKMSKRKGAGAAAPKRRKSEKPPAAKKGKDAPAPRPADAARPLLPFEEQELLSQMRPDGVRVGLAAAAEGVVATAAAGWGESSSGMAPSCGGAAAAAVGVGRGGAAEELPHAAEVPVAPARVWTRDDLQEWLDAPEQAAIKLDKLQRRVIELTCRRGANVFYTGPGGVGKSFVTHVIVSFLRAVYGVAFEKAVAITAPTGIAATHIGGTTIHSAFGVGVPNFHSDFERRIGGQSGRAKRLAQQLRVILIDEVSMLAGEFLDLLDMAMRRIVARFGSGREKKHRGEKVDRIPAFGGVQVVCCGDFFQLPPIVGCVPQQTWARLDAASLKHHSAVMQTGIENKPEELFLNRGFAFQASAWWSASMIFVELTQVWRQSDPRFVGCLHRVRQGDMTAEDLTYLNEHCAPLPSHPSAAARPSSAAVPMLLAPFNAVVHERNVKELEEKLRQGCAWIAADWVDVDEDCGGRVEDVERRLMSSAAGSFFGDCMAEKRIELCEGARVILVYNVDLDASSEAKLCNGSLGVVAPPPTDEEVRLALDEKLAALDEIVKAALDQLRASDERARAALEKRVAFHRTYRARLQRWMRNDRSRGDHVARDGGCWGGAYQLPRVRFDNGRCLVVLPVLLQSDIVGQGSCYRLQLPLKPAWAITIHKSQGLTLDSATVQISGCFDAGMAYVSVSRVKSLAGLRFQRNCSRVLRCDGCAACRCPLTLADVHVNGDVKHYYRLANELDVAVAETVAQLRTVDSLAREADEIVRGGPRQIAELARAMSQRIDLPTPIKRLASALSAKAQALNPGLRDSPSQDKAAGGIRGWWTIAPKLESTRASRTAISS</sequence>
<dbReference type="InterPro" id="IPR010285">
    <property type="entry name" value="DNA_helicase_pif1-like_DEAD"/>
</dbReference>
<dbReference type="PANTHER" id="PTHR47642">
    <property type="entry name" value="ATP-DEPENDENT DNA HELICASE"/>
    <property type="match status" value="1"/>
</dbReference>
<keyword evidence="1" id="KW-0347">Helicase</keyword>
<gene>
    <name evidence="4" type="ORF">AB1Y20_023560</name>
</gene>
<comment type="similarity">
    <text evidence="1">Belongs to the helicase family.</text>
</comment>
<comment type="cofactor">
    <cofactor evidence="1">
        <name>Mg(2+)</name>
        <dbReference type="ChEBI" id="CHEBI:18420"/>
    </cofactor>
</comment>
<evidence type="ECO:0000256" key="1">
    <source>
        <dbReference type="RuleBase" id="RU363044"/>
    </source>
</evidence>
<evidence type="ECO:0000313" key="4">
    <source>
        <dbReference type="EMBL" id="KAL1520085.1"/>
    </source>
</evidence>
<keyword evidence="5" id="KW-1185">Reference proteome</keyword>
<dbReference type="InterPro" id="IPR051055">
    <property type="entry name" value="PIF1_helicase"/>
</dbReference>
<feature type="compositionally biased region" description="Basic residues" evidence="2">
    <location>
        <begin position="458"/>
        <end position="471"/>
    </location>
</feature>
<dbReference type="Gene3D" id="3.40.50.300">
    <property type="entry name" value="P-loop containing nucleotide triphosphate hydrolases"/>
    <property type="match status" value="1"/>
</dbReference>
<feature type="compositionally biased region" description="Pro residues" evidence="2">
    <location>
        <begin position="339"/>
        <end position="351"/>
    </location>
</feature>
<feature type="domain" description="DNA helicase Pif1-like DEAD-box helicase" evidence="3">
    <location>
        <begin position="602"/>
        <end position="765"/>
    </location>
</feature>
<protein>
    <recommendedName>
        <fullName evidence="1">ATP-dependent DNA helicase</fullName>
        <ecNumber evidence="1">5.6.2.3</ecNumber>
    </recommendedName>
</protein>
<dbReference type="Pfam" id="PF05970">
    <property type="entry name" value="PIF1"/>
    <property type="match status" value="1"/>
</dbReference>
<feature type="compositionally biased region" description="Pro residues" evidence="2">
    <location>
        <begin position="360"/>
        <end position="376"/>
    </location>
</feature>
<name>A0AB34JEL5_PRYPA</name>
<keyword evidence="1" id="KW-0233">DNA recombination</keyword>
<feature type="compositionally biased region" description="Pro residues" evidence="2">
    <location>
        <begin position="383"/>
        <end position="393"/>
    </location>
</feature>
<dbReference type="GO" id="GO:0006310">
    <property type="term" value="P:DNA recombination"/>
    <property type="evidence" value="ECO:0007669"/>
    <property type="project" value="UniProtKB-KW"/>
</dbReference>
<reference evidence="4 5" key="1">
    <citation type="journal article" date="2024" name="Science">
        <title>Giant polyketide synthase enzymes in the biosynthesis of giant marine polyether toxins.</title>
        <authorList>
            <person name="Fallon T.R."/>
            <person name="Shende V.V."/>
            <person name="Wierzbicki I.H."/>
            <person name="Pendleton A.L."/>
            <person name="Watervoot N.F."/>
            <person name="Auber R.P."/>
            <person name="Gonzalez D.J."/>
            <person name="Wisecaver J.H."/>
            <person name="Moore B.S."/>
        </authorList>
    </citation>
    <scope>NUCLEOTIDE SEQUENCE [LARGE SCALE GENOMIC DNA]</scope>
    <source>
        <strain evidence="4 5">12B1</strain>
    </source>
</reference>
<proteinExistence type="inferred from homology"/>
<dbReference type="GO" id="GO:0006281">
    <property type="term" value="P:DNA repair"/>
    <property type="evidence" value="ECO:0007669"/>
    <property type="project" value="UniProtKB-KW"/>
</dbReference>
<keyword evidence="1" id="KW-0547">Nucleotide-binding</keyword>
<dbReference type="InterPro" id="IPR027417">
    <property type="entry name" value="P-loop_NTPase"/>
</dbReference>
<organism evidence="4 5">
    <name type="scientific">Prymnesium parvum</name>
    <name type="common">Toxic golden alga</name>
    <dbReference type="NCBI Taxonomy" id="97485"/>
    <lineage>
        <taxon>Eukaryota</taxon>
        <taxon>Haptista</taxon>
        <taxon>Haptophyta</taxon>
        <taxon>Prymnesiophyceae</taxon>
        <taxon>Prymnesiales</taxon>
        <taxon>Prymnesiaceae</taxon>
        <taxon>Prymnesium</taxon>
    </lineage>
</organism>
<feature type="region of interest" description="Disordered" evidence="2">
    <location>
        <begin position="157"/>
        <end position="184"/>
    </location>
</feature>
<dbReference type="GO" id="GO:0043139">
    <property type="term" value="F:5'-3' DNA helicase activity"/>
    <property type="evidence" value="ECO:0007669"/>
    <property type="project" value="UniProtKB-EC"/>
</dbReference>
<dbReference type="EMBL" id="JBGBPQ010000009">
    <property type="protein sequence ID" value="KAL1520085.1"/>
    <property type="molecule type" value="Genomic_DNA"/>
</dbReference>
<feature type="compositionally biased region" description="Basic and acidic residues" evidence="2">
    <location>
        <begin position="472"/>
        <end position="484"/>
    </location>
</feature>
<keyword evidence="1" id="KW-0234">DNA repair</keyword>
<keyword evidence="1" id="KW-0227">DNA damage</keyword>
<feature type="region of interest" description="Disordered" evidence="2">
    <location>
        <begin position="458"/>
        <end position="491"/>
    </location>
</feature>
<dbReference type="CDD" id="cd18809">
    <property type="entry name" value="SF1_C_RecD"/>
    <property type="match status" value="1"/>
</dbReference>
<keyword evidence="1" id="KW-0067">ATP-binding</keyword>
<dbReference type="Proteomes" id="UP001515480">
    <property type="component" value="Unassembled WGS sequence"/>
</dbReference>
<dbReference type="GO" id="GO:0000723">
    <property type="term" value="P:telomere maintenance"/>
    <property type="evidence" value="ECO:0007669"/>
    <property type="project" value="InterPro"/>
</dbReference>
<dbReference type="EC" id="5.6.2.3" evidence="1"/>
<dbReference type="PANTHER" id="PTHR47642:SF5">
    <property type="entry name" value="ATP-DEPENDENT DNA HELICASE"/>
    <property type="match status" value="1"/>
</dbReference>
<dbReference type="GO" id="GO:0016787">
    <property type="term" value="F:hydrolase activity"/>
    <property type="evidence" value="ECO:0007669"/>
    <property type="project" value="UniProtKB-KW"/>
</dbReference>
<feature type="compositionally biased region" description="Low complexity" evidence="2">
    <location>
        <begin position="394"/>
        <end position="406"/>
    </location>
</feature>
<evidence type="ECO:0000259" key="3">
    <source>
        <dbReference type="Pfam" id="PF05970"/>
    </source>
</evidence>
<feature type="region of interest" description="Disordered" evidence="2">
    <location>
        <begin position="333"/>
        <end position="409"/>
    </location>
</feature>
<comment type="catalytic activity">
    <reaction evidence="1">
        <text>ATP + H2O = ADP + phosphate + H(+)</text>
        <dbReference type="Rhea" id="RHEA:13065"/>
        <dbReference type="ChEBI" id="CHEBI:15377"/>
        <dbReference type="ChEBI" id="CHEBI:15378"/>
        <dbReference type="ChEBI" id="CHEBI:30616"/>
        <dbReference type="ChEBI" id="CHEBI:43474"/>
        <dbReference type="ChEBI" id="CHEBI:456216"/>
        <dbReference type="EC" id="5.6.2.3"/>
    </reaction>
</comment>
<feature type="compositionally biased region" description="Basic and acidic residues" evidence="2">
    <location>
        <begin position="165"/>
        <end position="183"/>
    </location>
</feature>
<dbReference type="SUPFAM" id="SSF52540">
    <property type="entry name" value="P-loop containing nucleoside triphosphate hydrolases"/>
    <property type="match status" value="2"/>
</dbReference>
<dbReference type="GO" id="GO:0005524">
    <property type="term" value="F:ATP binding"/>
    <property type="evidence" value="ECO:0007669"/>
    <property type="project" value="UniProtKB-KW"/>
</dbReference>
<comment type="caution">
    <text evidence="4">The sequence shown here is derived from an EMBL/GenBank/DDBJ whole genome shotgun (WGS) entry which is preliminary data.</text>
</comment>
<evidence type="ECO:0000256" key="2">
    <source>
        <dbReference type="SAM" id="MobiDB-lite"/>
    </source>
</evidence>
<evidence type="ECO:0000313" key="5">
    <source>
        <dbReference type="Proteomes" id="UP001515480"/>
    </source>
</evidence>